<accession>A0A4Y7RTL3</accession>
<dbReference type="InterPro" id="IPR004090">
    <property type="entry name" value="Chemotax_Me-accpt_rcpt"/>
</dbReference>
<reference evidence="6 7" key="1">
    <citation type="journal article" date="2018" name="Environ. Microbiol.">
        <title>Novel energy conservation strategies and behaviour of Pelotomaculum schinkii driving syntrophic propionate catabolism.</title>
        <authorList>
            <person name="Hidalgo-Ahumada C.A.P."/>
            <person name="Nobu M.K."/>
            <person name="Narihiro T."/>
            <person name="Tamaki H."/>
            <person name="Liu W.T."/>
            <person name="Kamagata Y."/>
            <person name="Stams A.J.M."/>
            <person name="Imachi H."/>
            <person name="Sousa D.Z."/>
        </authorList>
    </citation>
    <scope>NUCLEOTIDE SEQUENCE [LARGE SCALE GENOMIC DNA]</scope>
    <source>
        <strain evidence="6 7">MGP</strain>
    </source>
</reference>
<comment type="caution">
    <text evidence="6">The sequence shown here is derived from an EMBL/GenBank/DDBJ whole genome shotgun (WGS) entry which is preliminary data.</text>
</comment>
<dbReference type="PROSITE" id="PS50111">
    <property type="entry name" value="CHEMOTAXIS_TRANSDUC_2"/>
    <property type="match status" value="1"/>
</dbReference>
<evidence type="ECO:0000256" key="3">
    <source>
        <dbReference type="PROSITE-ProRule" id="PRU00284"/>
    </source>
</evidence>
<dbReference type="GO" id="GO:0004888">
    <property type="term" value="F:transmembrane signaling receptor activity"/>
    <property type="evidence" value="ECO:0007669"/>
    <property type="project" value="InterPro"/>
</dbReference>
<dbReference type="GO" id="GO:0006935">
    <property type="term" value="P:chemotaxis"/>
    <property type="evidence" value="ECO:0007669"/>
    <property type="project" value="UniProtKB-KW"/>
</dbReference>
<evidence type="ECO:0000256" key="1">
    <source>
        <dbReference type="ARBA" id="ARBA00022500"/>
    </source>
</evidence>
<feature type="domain" description="Methyl-accepting transducer" evidence="4">
    <location>
        <begin position="191"/>
        <end position="337"/>
    </location>
</feature>
<dbReference type="Pfam" id="PF00015">
    <property type="entry name" value="MCPsignal"/>
    <property type="match status" value="1"/>
</dbReference>
<dbReference type="Proteomes" id="UP000297597">
    <property type="component" value="Unassembled WGS sequence"/>
</dbReference>
<dbReference type="SUPFAM" id="SSF58104">
    <property type="entry name" value="Methyl-accepting chemotaxis protein (MCP) signaling domain"/>
    <property type="match status" value="1"/>
</dbReference>
<protein>
    <submittedName>
        <fullName evidence="6">Methyl-accepting chemotaxis protein II</fullName>
    </submittedName>
</protein>
<evidence type="ECO:0000313" key="6">
    <source>
        <dbReference type="EMBL" id="TEB11587.1"/>
    </source>
</evidence>
<dbReference type="SMART" id="SM00283">
    <property type="entry name" value="MA"/>
    <property type="match status" value="1"/>
</dbReference>
<sequence>MAAPVSELLAVLSRTAVNDYTQSMTGEYSGAWRDLKEAANEVQARLLRVVQIVNHVSGGNFSDLAELKKIGRRSEHDTLLPALIKMTEAIQNLVADADLLTRAAVEGKLCTRAEAAAHHGEFRKVIEGVNNTLDAVVRPICEATECLKEMAEGNLDVAVTGDYQGEHAIIKDALNTTLVSMDEILRQVFMAIDQVAIGTQQVSGSSQDLSQGAAESASAMSEIASSMQEMNSQTKKNAENAMQASSLAVQAKANAVRGNEQVAQMVRAMENINESAASISKIIKAIDEIAFQTNLLALNATVEAARAGKHGKGFTVVAGEVRNLVRGAPGLPKRLLN</sequence>
<dbReference type="Gene3D" id="1.20.120.1530">
    <property type="match status" value="1"/>
</dbReference>
<dbReference type="PRINTS" id="PR00260">
    <property type="entry name" value="CHEMTRNSDUCR"/>
</dbReference>
<evidence type="ECO:0000313" key="7">
    <source>
        <dbReference type="Proteomes" id="UP000297597"/>
    </source>
</evidence>
<evidence type="ECO:0000259" key="5">
    <source>
        <dbReference type="PROSITE" id="PS50885"/>
    </source>
</evidence>
<dbReference type="GO" id="GO:0007165">
    <property type="term" value="P:signal transduction"/>
    <property type="evidence" value="ECO:0007669"/>
    <property type="project" value="UniProtKB-KW"/>
</dbReference>
<dbReference type="PANTHER" id="PTHR43531:SF11">
    <property type="entry name" value="METHYL-ACCEPTING CHEMOTAXIS PROTEIN 3"/>
    <property type="match status" value="1"/>
</dbReference>
<dbReference type="AlphaFoldDB" id="A0A4Y7RTL3"/>
<comment type="similarity">
    <text evidence="2">Belongs to the methyl-accepting chemotaxis (MCP) protein family.</text>
</comment>
<keyword evidence="3" id="KW-0807">Transducer</keyword>
<dbReference type="Pfam" id="PF18947">
    <property type="entry name" value="HAMP_2"/>
    <property type="match status" value="1"/>
</dbReference>
<evidence type="ECO:0000259" key="4">
    <source>
        <dbReference type="PROSITE" id="PS50111"/>
    </source>
</evidence>
<dbReference type="InterPro" id="IPR003660">
    <property type="entry name" value="HAMP_dom"/>
</dbReference>
<proteinExistence type="inferred from homology"/>
<dbReference type="EMBL" id="QFFZ01000013">
    <property type="protein sequence ID" value="TEB11587.1"/>
    <property type="molecule type" value="Genomic_DNA"/>
</dbReference>
<dbReference type="InterPro" id="IPR051310">
    <property type="entry name" value="MCP_chemotaxis"/>
</dbReference>
<dbReference type="PANTHER" id="PTHR43531">
    <property type="entry name" value="PROTEIN ICFG"/>
    <property type="match status" value="1"/>
</dbReference>
<feature type="domain" description="HAMP" evidence="5">
    <location>
        <begin position="134"/>
        <end position="186"/>
    </location>
</feature>
<evidence type="ECO:0000256" key="2">
    <source>
        <dbReference type="ARBA" id="ARBA00029447"/>
    </source>
</evidence>
<dbReference type="PROSITE" id="PS50885">
    <property type="entry name" value="HAMP"/>
    <property type="match status" value="1"/>
</dbReference>
<dbReference type="GO" id="GO:0005886">
    <property type="term" value="C:plasma membrane"/>
    <property type="evidence" value="ECO:0007669"/>
    <property type="project" value="TreeGrafter"/>
</dbReference>
<dbReference type="Gene3D" id="1.10.287.950">
    <property type="entry name" value="Methyl-accepting chemotaxis protein"/>
    <property type="match status" value="1"/>
</dbReference>
<name>A0A4Y7RTL3_9FIRM</name>
<dbReference type="InterPro" id="IPR004089">
    <property type="entry name" value="MCPsignal_dom"/>
</dbReference>
<keyword evidence="7" id="KW-1185">Reference proteome</keyword>
<organism evidence="6 7">
    <name type="scientific">Pelotomaculum propionicicum</name>
    <dbReference type="NCBI Taxonomy" id="258475"/>
    <lineage>
        <taxon>Bacteria</taxon>
        <taxon>Bacillati</taxon>
        <taxon>Bacillota</taxon>
        <taxon>Clostridia</taxon>
        <taxon>Eubacteriales</taxon>
        <taxon>Desulfotomaculaceae</taxon>
        <taxon>Pelotomaculum</taxon>
    </lineage>
</organism>
<gene>
    <name evidence="6" type="primary">tar_1</name>
    <name evidence="6" type="ORF">Pmgp_01606</name>
</gene>
<keyword evidence="1" id="KW-0145">Chemotaxis</keyword>